<dbReference type="SUPFAM" id="SSF88874">
    <property type="entry name" value="Receptor-binding domain of short tail fibre protein gp12"/>
    <property type="match status" value="1"/>
</dbReference>
<dbReference type="Proteomes" id="UP000550401">
    <property type="component" value="Unassembled WGS sequence"/>
</dbReference>
<dbReference type="AlphaFoldDB" id="A0A839F0A3"/>
<proteinExistence type="predicted"/>
<evidence type="ECO:0000313" key="2">
    <source>
        <dbReference type="EMBL" id="MBA8886908.1"/>
    </source>
</evidence>
<evidence type="ECO:0000313" key="3">
    <source>
        <dbReference type="Proteomes" id="UP000550401"/>
    </source>
</evidence>
<name>A0A839F0A3_9GAMM</name>
<protein>
    <submittedName>
        <fullName evidence="2">Microcystin-dependent protein</fullName>
    </submittedName>
</protein>
<sequence>MSQPFLGEIRMFGCNFAPRGWALCNGQILSIAQNTALFSLLGTFYGGNGTTNFALPNLQSRSPMHIGQGPGLSLRDIGEQGGSEGVTLISAQIPQHNHLLGAQSSRADRANAAGASLAQGAQSIYIGGTAPNAQLSPQSTSLAGGNQPHNNLQPYLVINFCIAMQGIYPSRS</sequence>
<evidence type="ECO:0000259" key="1">
    <source>
        <dbReference type="Pfam" id="PF07484"/>
    </source>
</evidence>
<dbReference type="Gene3D" id="3.90.1340.10">
    <property type="entry name" value="Phage tail collar domain"/>
    <property type="match status" value="1"/>
</dbReference>
<gene>
    <name evidence="2" type="ORF">FHW12_001099</name>
</gene>
<dbReference type="Pfam" id="PF07484">
    <property type="entry name" value="Collar"/>
    <property type="match status" value="1"/>
</dbReference>
<dbReference type="EMBL" id="JACGXL010000001">
    <property type="protein sequence ID" value="MBA8886908.1"/>
    <property type="molecule type" value="Genomic_DNA"/>
</dbReference>
<accession>A0A839F0A3</accession>
<feature type="domain" description="Phage tail collar" evidence="1">
    <location>
        <begin position="7"/>
        <end position="63"/>
    </location>
</feature>
<dbReference type="InterPro" id="IPR037053">
    <property type="entry name" value="Phage_tail_collar_dom_sf"/>
</dbReference>
<dbReference type="InterPro" id="IPR011083">
    <property type="entry name" value="Phage_tail_collar_dom"/>
</dbReference>
<dbReference type="RefSeq" id="WP_182529945.1">
    <property type="nucleotide sequence ID" value="NZ_JACGXL010000001.1"/>
</dbReference>
<comment type="caution">
    <text evidence="2">The sequence shown here is derived from an EMBL/GenBank/DDBJ whole genome shotgun (WGS) entry which is preliminary data.</text>
</comment>
<reference evidence="2 3" key="1">
    <citation type="submission" date="2020-07" db="EMBL/GenBank/DDBJ databases">
        <title>Genomic Encyclopedia of Type Strains, Phase IV (KMG-V): Genome sequencing to study the core and pangenomes of soil and plant-associated prokaryotes.</title>
        <authorList>
            <person name="Whitman W."/>
        </authorList>
    </citation>
    <scope>NUCLEOTIDE SEQUENCE [LARGE SCALE GENOMIC DNA]</scope>
    <source>
        <strain evidence="2 3">RH2WT43</strain>
    </source>
</reference>
<organism evidence="2 3">
    <name type="scientific">Dokdonella fugitiva</name>
    <dbReference type="NCBI Taxonomy" id="328517"/>
    <lineage>
        <taxon>Bacteria</taxon>
        <taxon>Pseudomonadati</taxon>
        <taxon>Pseudomonadota</taxon>
        <taxon>Gammaproteobacteria</taxon>
        <taxon>Lysobacterales</taxon>
        <taxon>Rhodanobacteraceae</taxon>
        <taxon>Dokdonella</taxon>
    </lineage>
</organism>
<keyword evidence="3" id="KW-1185">Reference proteome</keyword>